<evidence type="ECO:0000313" key="2">
    <source>
        <dbReference type="EMBL" id="OXI35400.1"/>
    </source>
</evidence>
<dbReference type="AlphaFoldDB" id="A0A228HYZ7"/>
<accession>A0A228HYZ7</accession>
<proteinExistence type="predicted"/>
<dbReference type="RefSeq" id="WP_059888871.1">
    <property type="nucleotide sequence ID" value="NZ_CP091649.1"/>
</dbReference>
<dbReference type="OrthoDB" id="9129743at2"/>
<protein>
    <submittedName>
        <fullName evidence="2">Uncharacterized protein</fullName>
    </submittedName>
</protein>
<reference evidence="2 3" key="2">
    <citation type="submission" date="2017-08" db="EMBL/GenBank/DDBJ databases">
        <title>WGS of novel Burkholderia cepaca complex species.</title>
        <authorList>
            <person name="Lipuma J."/>
            <person name="Spilker T."/>
        </authorList>
    </citation>
    <scope>NUCLEOTIDE SEQUENCE [LARGE SCALE GENOMIC DNA]</scope>
    <source>
        <strain evidence="2 3">AU17325</strain>
    </source>
</reference>
<reference evidence="3" key="1">
    <citation type="submission" date="2017-06" db="EMBL/GenBank/DDBJ databases">
        <authorList>
            <person name="LiPuma J."/>
            <person name="Spilker T."/>
        </authorList>
    </citation>
    <scope>NUCLEOTIDE SEQUENCE [LARGE SCALE GENOMIC DNA]</scope>
    <source>
        <strain evidence="3">AU17325</strain>
    </source>
</reference>
<organism evidence="2 3">
    <name type="scientific">Burkholderia aenigmatica</name>
    <dbReference type="NCBI Taxonomy" id="2015348"/>
    <lineage>
        <taxon>Bacteria</taxon>
        <taxon>Pseudomonadati</taxon>
        <taxon>Pseudomonadota</taxon>
        <taxon>Betaproteobacteria</taxon>
        <taxon>Burkholderiales</taxon>
        <taxon>Burkholderiaceae</taxon>
        <taxon>Burkholderia</taxon>
        <taxon>Burkholderia cepacia complex</taxon>
    </lineage>
</organism>
<dbReference type="EMBL" id="NKFA01000029">
    <property type="protein sequence ID" value="OXI35400.1"/>
    <property type="molecule type" value="Genomic_DNA"/>
</dbReference>
<feature type="region of interest" description="Disordered" evidence="1">
    <location>
        <begin position="136"/>
        <end position="161"/>
    </location>
</feature>
<comment type="caution">
    <text evidence="2">The sequence shown here is derived from an EMBL/GenBank/DDBJ whole genome shotgun (WGS) entry which is preliminary data.</text>
</comment>
<name>A0A228HYZ7_9BURK</name>
<dbReference type="Proteomes" id="UP000214600">
    <property type="component" value="Unassembled WGS sequence"/>
</dbReference>
<evidence type="ECO:0000256" key="1">
    <source>
        <dbReference type="SAM" id="MobiDB-lite"/>
    </source>
</evidence>
<gene>
    <name evidence="2" type="ORF">CFB84_37660</name>
</gene>
<sequence>MEYRTQYSDLIYFANEDVAACRYRFFVIRSDPAQVVVQLDNHKGRPGILISNHQTRDAILNRVADRELAGIPFAMLCVALSETNAHQVVFAEPDLEDYIHRGHPYQRIPERAARGRRIERISIDSRNLMIGRARIQTTHSTPTPPDADLAALLNSSDTSAP</sequence>
<evidence type="ECO:0000313" key="3">
    <source>
        <dbReference type="Proteomes" id="UP000214600"/>
    </source>
</evidence>